<sequence>MAAPYLDGEGGASQTRTWQRSSGVSFGDVSAGTINNAGRDIHHSYDHRRHYEITTPEG</sequence>
<reference evidence="2 3" key="1">
    <citation type="submission" date="2020-10" db="EMBL/GenBank/DDBJ databases">
        <title>Sequencing the genomes of 1000 actinobacteria strains.</title>
        <authorList>
            <person name="Klenk H.-P."/>
        </authorList>
    </citation>
    <scope>NUCLEOTIDE SEQUENCE [LARGE SCALE GENOMIC DNA]</scope>
    <source>
        <strain evidence="2 3">DSM 44653</strain>
    </source>
</reference>
<protein>
    <submittedName>
        <fullName evidence="2">Uncharacterized protein</fullName>
    </submittedName>
</protein>
<proteinExistence type="predicted"/>
<evidence type="ECO:0000256" key="1">
    <source>
        <dbReference type="SAM" id="MobiDB-lite"/>
    </source>
</evidence>
<evidence type="ECO:0000313" key="2">
    <source>
        <dbReference type="EMBL" id="MBE1494391.1"/>
    </source>
</evidence>
<keyword evidence="3" id="KW-1185">Reference proteome</keyword>
<feature type="compositionally biased region" description="Polar residues" evidence="1">
    <location>
        <begin position="12"/>
        <end position="24"/>
    </location>
</feature>
<dbReference type="EMBL" id="JADBEG010000001">
    <property type="protein sequence ID" value="MBE1494391.1"/>
    <property type="molecule type" value="Genomic_DNA"/>
</dbReference>
<gene>
    <name evidence="2" type="ORF">H4696_001491</name>
</gene>
<organism evidence="2 3">
    <name type="scientific">Amycolatopsis lexingtonensis</name>
    <dbReference type="NCBI Taxonomy" id="218822"/>
    <lineage>
        <taxon>Bacteria</taxon>
        <taxon>Bacillati</taxon>
        <taxon>Actinomycetota</taxon>
        <taxon>Actinomycetes</taxon>
        <taxon>Pseudonocardiales</taxon>
        <taxon>Pseudonocardiaceae</taxon>
        <taxon>Amycolatopsis</taxon>
    </lineage>
</organism>
<dbReference type="RefSeq" id="WP_225955617.1">
    <property type="nucleotide sequence ID" value="NZ_JADBEG010000001.1"/>
</dbReference>
<dbReference type="Proteomes" id="UP000631670">
    <property type="component" value="Unassembled WGS sequence"/>
</dbReference>
<comment type="caution">
    <text evidence="2">The sequence shown here is derived from an EMBL/GenBank/DDBJ whole genome shotgun (WGS) entry which is preliminary data.</text>
</comment>
<name>A0ABR9HTZ5_9PSEU</name>
<feature type="region of interest" description="Disordered" evidence="1">
    <location>
        <begin position="1"/>
        <end position="24"/>
    </location>
</feature>
<evidence type="ECO:0000313" key="3">
    <source>
        <dbReference type="Proteomes" id="UP000631670"/>
    </source>
</evidence>
<accession>A0ABR9HTZ5</accession>